<keyword evidence="2" id="KW-1185">Reference proteome</keyword>
<sequence length="181" mass="19491">MVLVLVREEAGVLGASLDELKEYLRIGGSGEDGLLERLLRSATALCEQFVGQWLILGEARATVLADGGWQRLSARPVAAILGVEAVAPDGEAVALAADAYAIDIDAAGDRWVRGQPLDGRRVLKVRYQAGMAEDADGLPEPIRQGIVRLAAEHFSARESEVATPPAVVGALWRPWRRMRLT</sequence>
<protein>
    <submittedName>
        <fullName evidence="1">Phage head-tail connector protein</fullName>
    </submittedName>
</protein>
<dbReference type="InterPro" id="IPR011738">
    <property type="entry name" value="Phage_CHP"/>
</dbReference>
<dbReference type="InterPro" id="IPR021146">
    <property type="entry name" value="Phage_gp6-like_head-tail"/>
</dbReference>
<evidence type="ECO:0000313" key="2">
    <source>
        <dbReference type="Proteomes" id="UP001595957"/>
    </source>
</evidence>
<dbReference type="NCBIfam" id="TIGR02215">
    <property type="entry name" value="phage_chp_gp8"/>
    <property type="match status" value="1"/>
</dbReference>
<dbReference type="CDD" id="cd08054">
    <property type="entry name" value="gp6"/>
    <property type="match status" value="1"/>
</dbReference>
<reference evidence="2" key="1">
    <citation type="journal article" date="2019" name="Int. J. Syst. Evol. Microbiol.">
        <title>The Global Catalogue of Microorganisms (GCM) 10K type strain sequencing project: providing services to taxonomists for standard genome sequencing and annotation.</title>
        <authorList>
            <consortium name="The Broad Institute Genomics Platform"/>
            <consortium name="The Broad Institute Genome Sequencing Center for Infectious Disease"/>
            <person name="Wu L."/>
            <person name="Ma J."/>
        </authorList>
    </citation>
    <scope>NUCLEOTIDE SEQUENCE [LARGE SCALE GENOMIC DNA]</scope>
    <source>
        <strain evidence="2">NBRC 103632</strain>
    </source>
</reference>
<name>A0ABV9F3G6_9SPHN</name>
<dbReference type="Gene3D" id="1.10.3230.30">
    <property type="entry name" value="Phage gp6-like head-tail connector protein"/>
    <property type="match status" value="1"/>
</dbReference>
<organism evidence="1 2">
    <name type="scientific">Sphingobium tyrosinilyticum</name>
    <dbReference type="NCBI Taxonomy" id="2715436"/>
    <lineage>
        <taxon>Bacteria</taxon>
        <taxon>Pseudomonadati</taxon>
        <taxon>Pseudomonadota</taxon>
        <taxon>Alphaproteobacteria</taxon>
        <taxon>Sphingomonadales</taxon>
        <taxon>Sphingomonadaceae</taxon>
        <taxon>Sphingobium</taxon>
    </lineage>
</organism>
<dbReference type="Pfam" id="PF05135">
    <property type="entry name" value="Phage_connect_1"/>
    <property type="match status" value="1"/>
</dbReference>
<dbReference type="Proteomes" id="UP001595957">
    <property type="component" value="Unassembled WGS sequence"/>
</dbReference>
<proteinExistence type="predicted"/>
<comment type="caution">
    <text evidence="1">The sequence shown here is derived from an EMBL/GenBank/DDBJ whole genome shotgun (WGS) entry which is preliminary data.</text>
</comment>
<accession>A0ABV9F3G6</accession>
<dbReference type="EMBL" id="JBHSFZ010000064">
    <property type="protein sequence ID" value="MFC4596460.1"/>
    <property type="molecule type" value="Genomic_DNA"/>
</dbReference>
<evidence type="ECO:0000313" key="1">
    <source>
        <dbReference type="EMBL" id="MFC4596460.1"/>
    </source>
</evidence>
<gene>
    <name evidence="1" type="ORF">ACFO3E_20125</name>
</gene>
<dbReference type="RefSeq" id="WP_066527586.1">
    <property type="nucleotide sequence ID" value="NZ_JBHSFZ010000064.1"/>
</dbReference>